<feature type="domain" description="Glycosyl transferase family 1" evidence="1">
    <location>
        <begin position="224"/>
        <end position="382"/>
    </location>
</feature>
<dbReference type="GO" id="GO:0016757">
    <property type="term" value="F:glycosyltransferase activity"/>
    <property type="evidence" value="ECO:0007669"/>
    <property type="project" value="InterPro"/>
</dbReference>
<dbReference type="Proteomes" id="UP000322918">
    <property type="component" value="Unassembled WGS sequence"/>
</dbReference>
<dbReference type="PANTHER" id="PTHR45947:SF3">
    <property type="entry name" value="SULFOQUINOVOSYL TRANSFERASE SQD2"/>
    <property type="match status" value="1"/>
</dbReference>
<reference evidence="2 3" key="1">
    <citation type="submission" date="2019-09" db="EMBL/GenBank/DDBJ databases">
        <title>Pararcticibacter amylolyticus gen. nov., sp. nov., isolated from a rottenly hemp rope, and reclassification of Pedobacter tournemirensis as Pararcticibacter tournemirensis comb. nov.</title>
        <authorList>
            <person name="Cai Y."/>
        </authorList>
    </citation>
    <scope>NUCLEOTIDE SEQUENCE [LARGE SCALE GENOMIC DNA]</scope>
    <source>
        <strain evidence="2 3">TF5-37.2-LB10</strain>
    </source>
</reference>
<evidence type="ECO:0000259" key="1">
    <source>
        <dbReference type="Pfam" id="PF00534"/>
    </source>
</evidence>
<dbReference type="Pfam" id="PF00534">
    <property type="entry name" value="Glycos_transf_1"/>
    <property type="match status" value="1"/>
</dbReference>
<evidence type="ECO:0000313" key="3">
    <source>
        <dbReference type="Proteomes" id="UP000322918"/>
    </source>
</evidence>
<dbReference type="AlphaFoldDB" id="A0A5M9HCH8"/>
<name>A0A5M9HCH8_9SPHI</name>
<keyword evidence="3" id="KW-1185">Reference proteome</keyword>
<dbReference type="RefSeq" id="WP_141816897.1">
    <property type="nucleotide sequence ID" value="NZ_VFPL01000002.1"/>
</dbReference>
<accession>A0A5M9HCH8</accession>
<dbReference type="OrthoDB" id="9811239at2"/>
<evidence type="ECO:0000313" key="2">
    <source>
        <dbReference type="EMBL" id="KAA8484656.1"/>
    </source>
</evidence>
<dbReference type="PANTHER" id="PTHR45947">
    <property type="entry name" value="SULFOQUINOVOSYL TRANSFERASE SQD2"/>
    <property type="match status" value="1"/>
</dbReference>
<sequence length="417" mass="48737">MKEQREFGMNNKIKVVVICHFSSPEVQSKLTLWKKTDFYAAWIPNLLEGLKNYTEYEIHVISPHLYLKRDANFEIDGIFYHFFSIGIPVVNRNWPAFFNLDLYTNFYFNRRKIKKLIDRIKPRLINLQGAENSYYSSSVLDVCQKYPVLVTIQGFVSLECEKKGRYKKHRINTEAKIINECRYFGGDPDSMRLIEKIKTEAFNFYKYYYPNGSNIHGLAKLTTDKEADLLYWGRITKEKGAEDFLLLVRNLKVDFPDLRTSIIGPVEAEYLKRLKERIVELGCERNITIKGFIRSSDDLYAEVLRSRILVIPTYNDRFPTVLREGVCLKLAVVAYSTGSIPEFNKADERILLANPGDIKQMTTHVSKLLTDERYFEDLTNKAFDYGMSEFSIENNCDKLINAYKDILNREIKLKNNV</sequence>
<dbReference type="SUPFAM" id="SSF53756">
    <property type="entry name" value="UDP-Glycosyltransferase/glycogen phosphorylase"/>
    <property type="match status" value="1"/>
</dbReference>
<dbReference type="InterPro" id="IPR050194">
    <property type="entry name" value="Glycosyltransferase_grp1"/>
</dbReference>
<organism evidence="2 3">
    <name type="scientific">Arcticibacter tournemirensis</name>
    <dbReference type="NCBI Taxonomy" id="699437"/>
    <lineage>
        <taxon>Bacteria</taxon>
        <taxon>Pseudomonadati</taxon>
        <taxon>Bacteroidota</taxon>
        <taxon>Sphingobacteriia</taxon>
        <taxon>Sphingobacteriales</taxon>
        <taxon>Sphingobacteriaceae</taxon>
        <taxon>Arcticibacter</taxon>
    </lineage>
</organism>
<dbReference type="EMBL" id="VWNE01000007">
    <property type="protein sequence ID" value="KAA8484656.1"/>
    <property type="molecule type" value="Genomic_DNA"/>
</dbReference>
<proteinExistence type="predicted"/>
<dbReference type="CDD" id="cd03801">
    <property type="entry name" value="GT4_PimA-like"/>
    <property type="match status" value="1"/>
</dbReference>
<dbReference type="InterPro" id="IPR001296">
    <property type="entry name" value="Glyco_trans_1"/>
</dbReference>
<dbReference type="Gene3D" id="3.40.50.2000">
    <property type="entry name" value="Glycogen Phosphorylase B"/>
    <property type="match status" value="2"/>
</dbReference>
<comment type="caution">
    <text evidence="2">The sequence shown here is derived from an EMBL/GenBank/DDBJ whole genome shotgun (WGS) entry which is preliminary data.</text>
</comment>
<protein>
    <submittedName>
        <fullName evidence="2">Glycosyltransferase</fullName>
    </submittedName>
</protein>
<keyword evidence="2" id="KW-0808">Transferase</keyword>
<gene>
    <name evidence="2" type="ORF">F1649_05635</name>
</gene>